<protein>
    <submittedName>
        <fullName evidence="2">Uncharacterized protein</fullName>
    </submittedName>
</protein>
<evidence type="ECO:0000256" key="1">
    <source>
        <dbReference type="SAM" id="MobiDB-lite"/>
    </source>
</evidence>
<organism evidence="2 3">
    <name type="scientific">Agrobacterium tomkonis CFBP 6623</name>
    <dbReference type="NCBI Taxonomy" id="1183432"/>
    <lineage>
        <taxon>Bacteria</taxon>
        <taxon>Pseudomonadati</taxon>
        <taxon>Pseudomonadota</taxon>
        <taxon>Alphaproteobacteria</taxon>
        <taxon>Hyphomicrobiales</taxon>
        <taxon>Rhizobiaceae</taxon>
        <taxon>Rhizobium/Agrobacterium group</taxon>
        <taxon>Agrobacterium</taxon>
        <taxon>Agrobacterium tumefaciens complex</taxon>
    </lineage>
</organism>
<dbReference type="AlphaFoldDB" id="A0A1S7QFA4"/>
<evidence type="ECO:0000313" key="2">
    <source>
        <dbReference type="EMBL" id="CUX35947.1"/>
    </source>
</evidence>
<gene>
    <name evidence="2" type="ORF">AGR3A_Cc420331</name>
</gene>
<evidence type="ECO:0000313" key="3">
    <source>
        <dbReference type="Proteomes" id="UP000191988"/>
    </source>
</evidence>
<name>A0A1S7QFA4_9HYPH</name>
<dbReference type="Proteomes" id="UP000191988">
    <property type="component" value="Unassembled WGS sequence"/>
</dbReference>
<accession>A0A1S7QFA4</accession>
<dbReference type="EMBL" id="FBWK01000037">
    <property type="protein sequence ID" value="CUX35947.1"/>
    <property type="molecule type" value="Genomic_DNA"/>
</dbReference>
<sequence length="58" mass="6430">MHKRACNSNHGAGPSTSLFEDDNERIQAAGFLGRPADRQSASRQLSRRYPQVRGFAGR</sequence>
<reference evidence="3" key="1">
    <citation type="submission" date="2016-01" db="EMBL/GenBank/DDBJ databases">
        <authorList>
            <person name="Regsiter A."/>
            <person name="william w."/>
        </authorList>
    </citation>
    <scope>NUCLEOTIDE SEQUENCE [LARGE SCALE GENOMIC DNA]</scope>
    <source>
        <strain evidence="3">CFBP 6623</strain>
    </source>
</reference>
<feature type="compositionally biased region" description="Polar residues" evidence="1">
    <location>
        <begin position="1"/>
        <end position="18"/>
    </location>
</feature>
<keyword evidence="3" id="KW-1185">Reference proteome</keyword>
<proteinExistence type="predicted"/>
<feature type="region of interest" description="Disordered" evidence="1">
    <location>
        <begin position="1"/>
        <end position="58"/>
    </location>
</feature>